<proteinExistence type="predicted"/>
<dbReference type="Proteomes" id="UP000244896">
    <property type="component" value="Chromosome"/>
</dbReference>
<gene>
    <name evidence="2" type="ORF">CKA38_08055</name>
</gene>
<dbReference type="EMBL" id="CP023004">
    <property type="protein sequence ID" value="AWI09195.1"/>
    <property type="molecule type" value="Genomic_DNA"/>
</dbReference>
<dbReference type="RefSeq" id="WP_152032730.1">
    <property type="nucleotide sequence ID" value="NZ_CP023004.1"/>
</dbReference>
<keyword evidence="1" id="KW-0732">Signal</keyword>
<evidence type="ECO:0000313" key="3">
    <source>
        <dbReference type="Proteomes" id="UP000244896"/>
    </source>
</evidence>
<keyword evidence="3" id="KW-1185">Reference proteome</keyword>
<evidence type="ECO:0000256" key="1">
    <source>
        <dbReference type="SAM" id="SignalP"/>
    </source>
</evidence>
<dbReference type="AlphaFoldDB" id="A0A2U8E329"/>
<accession>A0A2U8E329</accession>
<organism evidence="2 3">
    <name type="scientific">Ereboglobus luteus</name>
    <dbReference type="NCBI Taxonomy" id="1796921"/>
    <lineage>
        <taxon>Bacteria</taxon>
        <taxon>Pseudomonadati</taxon>
        <taxon>Verrucomicrobiota</taxon>
        <taxon>Opitutia</taxon>
        <taxon>Opitutales</taxon>
        <taxon>Opitutaceae</taxon>
        <taxon>Ereboglobus</taxon>
    </lineage>
</organism>
<name>A0A2U8E329_9BACT</name>
<dbReference type="KEGG" id="elut:CKA38_08055"/>
<feature type="signal peptide" evidence="1">
    <location>
        <begin position="1"/>
        <end position="24"/>
    </location>
</feature>
<feature type="chain" id="PRO_5015981690" evidence="1">
    <location>
        <begin position="25"/>
        <end position="460"/>
    </location>
</feature>
<protein>
    <submittedName>
        <fullName evidence="2">Uncharacterized protein</fullName>
    </submittedName>
</protein>
<sequence>MNKILCAVAGYMAAVMLMASPANGENAAAGPSDENTKITRQLLEPIKISNQDGVMKIRRWIFYTQALYIKEKDGVFALETEYNDRDERMKLLFIKNGREAVVDTIKSRHDRAPSGVDDVDTFMDSYLIGNRIHYIYRSGGRVYVSYADDAGDGRIIRWGDILEIGQRHHTGRLKFSAPYGKYPLSIFVGFSRSFLKTGLKVYELDDYSNSFKLSQAILKDDGTPEGRVVYQRIWDRMRNSPVVKKEPLPDDTVWKRKKGFFPNKVFLPLGYPCPEKRPASFLFDEKQTANEHRSRLLFVENGREAIIDSHAAALTPDDARKIFFDCYMAGSRLHYIYYIHGDYYVSYADRAEGGHFKKSDNALCLGSWQTLFTHNLEFQSPKNGRPLSIILRDQNGFLFYELNNQNEFEFKRTINREGNTPEEKEFLREFWKEYNRRYIGMGRWGDVEKAPASAIPPAET</sequence>
<evidence type="ECO:0000313" key="2">
    <source>
        <dbReference type="EMBL" id="AWI09195.1"/>
    </source>
</evidence>
<reference evidence="2 3" key="1">
    <citation type="journal article" date="2018" name="Syst. Appl. Microbiol.">
        <title>Ereboglobus luteus gen. nov. sp. nov. from cockroach guts, and new insights into the oxygen relationship of the genera Opitutus and Didymococcus (Verrucomicrobia: Opitutaceae).</title>
        <authorList>
            <person name="Tegtmeier D."/>
            <person name="Belitz A."/>
            <person name="Radek R."/>
            <person name="Heimerl T."/>
            <person name="Brune A."/>
        </authorList>
    </citation>
    <scope>NUCLEOTIDE SEQUENCE [LARGE SCALE GENOMIC DNA]</scope>
    <source>
        <strain evidence="2 3">Ho45</strain>
    </source>
</reference>